<keyword evidence="2" id="KW-1185">Reference proteome</keyword>
<proteinExistence type="predicted"/>
<sequence>MALAALQTLSRFERLMAVAAGGETDRHLAHLILGPRLGLGCLPLNLGLQPERFAALVEQHFPALCDSDAAECLLPNPGEAHLLQTRSAMRDELCSMRDDEREELVALLDDYRAAGVAPELSLIVATGCLGGDHLWRDLGFPDRASLSELMQSAYPGLKTLNDRDMKWKRFFYKQLCERGGGYVCRAPSCDQCSAYSDCFGPEE</sequence>
<reference evidence="2" key="1">
    <citation type="journal article" date="2019" name="Int. J. Syst. Evol. Microbiol.">
        <title>The Global Catalogue of Microorganisms (GCM) 10K type strain sequencing project: providing services to taxonomists for standard genome sequencing and annotation.</title>
        <authorList>
            <consortium name="The Broad Institute Genomics Platform"/>
            <consortium name="The Broad Institute Genome Sequencing Center for Infectious Disease"/>
            <person name="Wu L."/>
            <person name="Ma J."/>
        </authorList>
    </citation>
    <scope>NUCLEOTIDE SEQUENCE [LARGE SCALE GENOMIC DNA]</scope>
    <source>
        <strain evidence="2">CGMCC 1.15341</strain>
    </source>
</reference>
<organism evidence="1 2">
    <name type="scientific">Marinobacterium zhoushanense</name>
    <dbReference type="NCBI Taxonomy" id="1679163"/>
    <lineage>
        <taxon>Bacteria</taxon>
        <taxon>Pseudomonadati</taxon>
        <taxon>Pseudomonadota</taxon>
        <taxon>Gammaproteobacteria</taxon>
        <taxon>Oceanospirillales</taxon>
        <taxon>Oceanospirillaceae</taxon>
        <taxon>Marinobacterium</taxon>
    </lineage>
</organism>
<protein>
    <submittedName>
        <fullName evidence="1">Iron-molybdenum cofactor biosynthesis protein NifQ</fullName>
    </submittedName>
</protein>
<name>A0ABQ1KNS4_9GAMM</name>
<dbReference type="Pfam" id="PF04891">
    <property type="entry name" value="NifQ"/>
    <property type="match status" value="1"/>
</dbReference>
<comment type="caution">
    <text evidence="1">The sequence shown here is derived from an EMBL/GenBank/DDBJ whole genome shotgun (WGS) entry which is preliminary data.</text>
</comment>
<dbReference type="Proteomes" id="UP000629025">
    <property type="component" value="Unassembled WGS sequence"/>
</dbReference>
<dbReference type="RefSeq" id="WP_188749469.1">
    <property type="nucleotide sequence ID" value="NZ_BMIJ01000006.1"/>
</dbReference>
<gene>
    <name evidence="1" type="primary">nifQ</name>
    <name evidence="1" type="ORF">GCM10011352_28300</name>
</gene>
<accession>A0ABQ1KNS4</accession>
<evidence type="ECO:0000313" key="2">
    <source>
        <dbReference type="Proteomes" id="UP000629025"/>
    </source>
</evidence>
<dbReference type="InterPro" id="IPR006975">
    <property type="entry name" value="NifQ"/>
</dbReference>
<evidence type="ECO:0000313" key="1">
    <source>
        <dbReference type="EMBL" id="GGC00493.1"/>
    </source>
</evidence>
<dbReference type="EMBL" id="BMIJ01000006">
    <property type="protein sequence ID" value="GGC00493.1"/>
    <property type="molecule type" value="Genomic_DNA"/>
</dbReference>